<reference evidence="2 3" key="1">
    <citation type="submission" date="2019-04" db="EMBL/GenBank/DDBJ databases">
        <title>Friends and foes A comparative genomics study of 23 Aspergillus species from section Flavi.</title>
        <authorList>
            <consortium name="DOE Joint Genome Institute"/>
            <person name="Kjaerbolling I."/>
            <person name="Vesth T."/>
            <person name="Frisvad J.C."/>
            <person name="Nybo J.L."/>
            <person name="Theobald S."/>
            <person name="Kildgaard S."/>
            <person name="Isbrandt T."/>
            <person name="Kuo A."/>
            <person name="Sato A."/>
            <person name="Lyhne E.K."/>
            <person name="Kogle M.E."/>
            <person name="Wiebenga A."/>
            <person name="Kun R.S."/>
            <person name="Lubbers R.J."/>
            <person name="Makela M.R."/>
            <person name="Barry K."/>
            <person name="Chovatia M."/>
            <person name="Clum A."/>
            <person name="Daum C."/>
            <person name="Haridas S."/>
            <person name="He G."/>
            <person name="LaButti K."/>
            <person name="Lipzen A."/>
            <person name="Mondo S."/>
            <person name="Riley R."/>
            <person name="Salamov A."/>
            <person name="Simmons B.A."/>
            <person name="Magnuson J.K."/>
            <person name="Henrissat B."/>
            <person name="Mortensen U.H."/>
            <person name="Larsen T.O."/>
            <person name="Devries R.P."/>
            <person name="Grigoriev I.V."/>
            <person name="Machida M."/>
            <person name="Baker S.E."/>
            <person name="Andersen M.R."/>
        </authorList>
    </citation>
    <scope>NUCLEOTIDE SEQUENCE [LARGE SCALE GENOMIC DNA]</scope>
    <source>
        <strain evidence="2 3">CBS 151.66</strain>
    </source>
</reference>
<keyword evidence="1" id="KW-0472">Membrane</keyword>
<dbReference type="OrthoDB" id="3501153at2759"/>
<name>A0A5N5WWL9_9EURO</name>
<sequence length="145" mass="16157">MFGTKLFPVLSHSNTVLNSLQPKPFCRQYVVAVLCLLITLGGALTAMSATPAPKLFLGTVRGHTFQELISIMKSPCGTTAAEARARGCHGLYVNWEYHVQHCTQYIGPYSHTQHCEKMLLRRGEGYAMSDINTHIRVKFPDYGIK</sequence>
<organism evidence="2 3">
    <name type="scientific">Aspergillus leporis</name>
    <dbReference type="NCBI Taxonomy" id="41062"/>
    <lineage>
        <taxon>Eukaryota</taxon>
        <taxon>Fungi</taxon>
        <taxon>Dikarya</taxon>
        <taxon>Ascomycota</taxon>
        <taxon>Pezizomycotina</taxon>
        <taxon>Eurotiomycetes</taxon>
        <taxon>Eurotiomycetidae</taxon>
        <taxon>Eurotiales</taxon>
        <taxon>Aspergillaceae</taxon>
        <taxon>Aspergillus</taxon>
        <taxon>Aspergillus subgen. Circumdati</taxon>
    </lineage>
</organism>
<feature type="transmembrane region" description="Helical" evidence="1">
    <location>
        <begin position="29"/>
        <end position="47"/>
    </location>
</feature>
<keyword evidence="1" id="KW-0812">Transmembrane</keyword>
<dbReference type="Proteomes" id="UP000326565">
    <property type="component" value="Unassembled WGS sequence"/>
</dbReference>
<keyword evidence="1" id="KW-1133">Transmembrane helix</keyword>
<keyword evidence="3" id="KW-1185">Reference proteome</keyword>
<evidence type="ECO:0000313" key="3">
    <source>
        <dbReference type="Proteomes" id="UP000326565"/>
    </source>
</evidence>
<gene>
    <name evidence="2" type="ORF">BDV29DRAFT_197328</name>
</gene>
<proteinExistence type="predicted"/>
<dbReference type="AlphaFoldDB" id="A0A5N5WWL9"/>
<dbReference type="EMBL" id="ML732270">
    <property type="protein sequence ID" value="KAB8071530.1"/>
    <property type="molecule type" value="Genomic_DNA"/>
</dbReference>
<evidence type="ECO:0000256" key="1">
    <source>
        <dbReference type="SAM" id="Phobius"/>
    </source>
</evidence>
<evidence type="ECO:0000313" key="2">
    <source>
        <dbReference type="EMBL" id="KAB8071530.1"/>
    </source>
</evidence>
<protein>
    <submittedName>
        <fullName evidence="2">Uncharacterized protein</fullName>
    </submittedName>
</protein>
<accession>A0A5N5WWL9</accession>